<comment type="caution">
    <text evidence="1">The sequence shown here is derived from an EMBL/GenBank/DDBJ whole genome shotgun (WGS) entry which is preliminary data.</text>
</comment>
<evidence type="ECO:0000313" key="1">
    <source>
        <dbReference type="EMBL" id="KAJ7384465.1"/>
    </source>
</evidence>
<organism evidence="1 2">
    <name type="scientific">Desmophyllum pertusum</name>
    <dbReference type="NCBI Taxonomy" id="174260"/>
    <lineage>
        <taxon>Eukaryota</taxon>
        <taxon>Metazoa</taxon>
        <taxon>Cnidaria</taxon>
        <taxon>Anthozoa</taxon>
        <taxon>Hexacorallia</taxon>
        <taxon>Scleractinia</taxon>
        <taxon>Caryophylliina</taxon>
        <taxon>Caryophylliidae</taxon>
        <taxon>Desmophyllum</taxon>
    </lineage>
</organism>
<protein>
    <submittedName>
        <fullName evidence="1">Uncharacterized protein</fullName>
    </submittedName>
</protein>
<name>A0A9X0D2G4_9CNID</name>
<proteinExistence type="predicted"/>
<gene>
    <name evidence="1" type="ORF">OS493_021093</name>
</gene>
<sequence length="379" mass="42925">MPGPFKLEDVKDIVIAKIDATANDVPPPLQYKDPILRSCEPKRSVNGREELRTLLKGKLDKKLSALNKFAEAYERRQHDLESLASLRQTISSFELGIHTEIELVTSGINTAFLSLSSTVEKQYSEQAGPYHAVKILLAPSGAYEIKVNIVDCAEKGTVDLNDHASLRKLVCKISSQSGYKVCPGLTEEEKYNDLLSKIGYQPKNAVCRTWPWSVMRHANCLLFHVPNNTRLSGSQIEDGLKDSCSSCKILSRDLNKILTRRESQRSEEKSGKGKVRLERKYYKTVANKYWQKSKVVLGQTESDELCRLVNEIESNEDGQKELENIFDEAETSRNGRGSTLREVWKKEKLDFLKDQRTNATGKKSNMWSTATFRIGELFK</sequence>
<reference evidence="1" key="1">
    <citation type="submission" date="2023-01" db="EMBL/GenBank/DDBJ databases">
        <title>Genome assembly of the deep-sea coral Lophelia pertusa.</title>
        <authorList>
            <person name="Herrera S."/>
            <person name="Cordes E."/>
        </authorList>
    </citation>
    <scope>NUCLEOTIDE SEQUENCE</scope>
    <source>
        <strain evidence="1">USNM1676648</strain>
        <tissue evidence="1">Polyp</tissue>
    </source>
</reference>
<dbReference type="AlphaFoldDB" id="A0A9X0D2G4"/>
<dbReference type="OrthoDB" id="5990040at2759"/>
<accession>A0A9X0D2G4</accession>
<evidence type="ECO:0000313" key="2">
    <source>
        <dbReference type="Proteomes" id="UP001163046"/>
    </source>
</evidence>
<keyword evidence="2" id="KW-1185">Reference proteome</keyword>
<dbReference type="EMBL" id="MU825886">
    <property type="protein sequence ID" value="KAJ7384465.1"/>
    <property type="molecule type" value="Genomic_DNA"/>
</dbReference>
<dbReference type="Proteomes" id="UP001163046">
    <property type="component" value="Unassembled WGS sequence"/>
</dbReference>